<evidence type="ECO:0000313" key="2">
    <source>
        <dbReference type="RefSeq" id="XP_065645981.1"/>
    </source>
</evidence>
<accession>A0ABM4BAN6</accession>
<dbReference type="Proteomes" id="UP001652625">
    <property type="component" value="Chromosome 02"/>
</dbReference>
<protein>
    <submittedName>
        <fullName evidence="2 3">Uncharacterized protein LOC136076620 isoform X1</fullName>
    </submittedName>
</protein>
<gene>
    <name evidence="2 3" type="primary">LOC136076620</name>
</gene>
<sequence>MFEDECHLIDIKLAGELALKNKIIGKADFDKYVNMHLQSNLVKSVIEDCDNKIALLQDTISLKVICEADKTVEIRNIYTPRIVNDKIKELSSLNEANVLDKTSGPCIQQLNEVLKANKVERQAYHGKCFVGNHVHMMLKPQPLLDLCNSIPSKLLVLLAPILIYYLLK</sequence>
<dbReference type="RefSeq" id="XP_065645981.1">
    <property type="nucleotide sequence ID" value="XM_065789909.1"/>
</dbReference>
<reference evidence="1 2" key="1">
    <citation type="submission" date="2025-05" db="UniProtKB">
        <authorList>
            <consortium name="RefSeq"/>
        </authorList>
    </citation>
    <scope>NUCLEOTIDE SEQUENCE [LARGE SCALE GENOMIC DNA]</scope>
</reference>
<dbReference type="GeneID" id="136076620"/>
<name>A0ABM4BAN6_HYDVU</name>
<dbReference type="RefSeq" id="XP_065645982.1">
    <property type="nucleotide sequence ID" value="XM_065789910.1"/>
</dbReference>
<evidence type="ECO:0000313" key="3">
    <source>
        <dbReference type="RefSeq" id="XP_065645982.1"/>
    </source>
</evidence>
<dbReference type="PANTHER" id="PTHR31424:SF3">
    <property type="entry name" value="RING-TYPE DOMAIN-CONTAINING PROTEIN"/>
    <property type="match status" value="1"/>
</dbReference>
<evidence type="ECO:0000313" key="1">
    <source>
        <dbReference type="Proteomes" id="UP001652625"/>
    </source>
</evidence>
<keyword evidence="1" id="KW-1185">Reference proteome</keyword>
<dbReference type="PANTHER" id="PTHR31424">
    <property type="entry name" value="PROTEIN CBG23806"/>
    <property type="match status" value="1"/>
</dbReference>
<proteinExistence type="predicted"/>
<organism evidence="1 2">
    <name type="scientific">Hydra vulgaris</name>
    <name type="common">Hydra</name>
    <name type="synonym">Hydra attenuata</name>
    <dbReference type="NCBI Taxonomy" id="6087"/>
    <lineage>
        <taxon>Eukaryota</taxon>
        <taxon>Metazoa</taxon>
        <taxon>Cnidaria</taxon>
        <taxon>Hydrozoa</taxon>
        <taxon>Hydroidolina</taxon>
        <taxon>Anthoathecata</taxon>
        <taxon>Aplanulata</taxon>
        <taxon>Hydridae</taxon>
        <taxon>Hydra</taxon>
    </lineage>
</organism>